<dbReference type="Pfam" id="PF00768">
    <property type="entry name" value="Peptidase_S11"/>
    <property type="match status" value="1"/>
</dbReference>
<keyword evidence="12" id="KW-0121">Carboxypeptidase</keyword>
<proteinExistence type="inferred from homology"/>
<evidence type="ECO:0000259" key="11">
    <source>
        <dbReference type="Pfam" id="PF00768"/>
    </source>
</evidence>
<dbReference type="InterPro" id="IPR001967">
    <property type="entry name" value="Peptidase_S11_N"/>
</dbReference>
<feature type="active site" description="Proton acceptor" evidence="7">
    <location>
        <position position="203"/>
    </location>
</feature>
<feature type="active site" evidence="7">
    <location>
        <position position="257"/>
    </location>
</feature>
<evidence type="ECO:0000313" key="12">
    <source>
        <dbReference type="EMBL" id="SAL11313.1"/>
    </source>
</evidence>
<dbReference type="GO" id="GO:0009252">
    <property type="term" value="P:peptidoglycan biosynthetic process"/>
    <property type="evidence" value="ECO:0007669"/>
    <property type="project" value="UniProtKB-KW"/>
</dbReference>
<protein>
    <submittedName>
        <fullName evidence="12">D-alanyl-D-alanine carboxypeptidase family protein</fullName>
    </submittedName>
</protein>
<reference evidence="12 13" key="1">
    <citation type="submission" date="2016-01" db="EMBL/GenBank/DDBJ databases">
        <authorList>
            <person name="Oliw E.H."/>
        </authorList>
    </citation>
    <scope>NUCLEOTIDE SEQUENCE [LARGE SCALE GENOMIC DNA]</scope>
    <source>
        <strain evidence="12">LMG 22029</strain>
    </source>
</reference>
<dbReference type="GO" id="GO:0008360">
    <property type="term" value="P:regulation of cell shape"/>
    <property type="evidence" value="ECO:0007669"/>
    <property type="project" value="UniProtKB-KW"/>
</dbReference>
<organism evidence="12 13">
    <name type="scientific">Caballeronia sordidicola</name>
    <name type="common">Burkholderia sordidicola</name>
    <dbReference type="NCBI Taxonomy" id="196367"/>
    <lineage>
        <taxon>Bacteria</taxon>
        <taxon>Pseudomonadati</taxon>
        <taxon>Pseudomonadota</taxon>
        <taxon>Betaproteobacteria</taxon>
        <taxon>Burkholderiales</taxon>
        <taxon>Burkholderiaceae</taxon>
        <taxon>Caballeronia</taxon>
    </lineage>
</organism>
<evidence type="ECO:0000256" key="10">
    <source>
        <dbReference type="SAM" id="MobiDB-lite"/>
    </source>
</evidence>
<evidence type="ECO:0000256" key="1">
    <source>
        <dbReference type="ARBA" id="ARBA00007164"/>
    </source>
</evidence>
<evidence type="ECO:0000256" key="6">
    <source>
        <dbReference type="ARBA" id="ARBA00023316"/>
    </source>
</evidence>
<evidence type="ECO:0000256" key="7">
    <source>
        <dbReference type="PIRSR" id="PIRSR618044-1"/>
    </source>
</evidence>
<dbReference type="InterPro" id="IPR018044">
    <property type="entry name" value="Peptidase_S11"/>
</dbReference>
<evidence type="ECO:0000256" key="8">
    <source>
        <dbReference type="PIRSR" id="PIRSR618044-2"/>
    </source>
</evidence>
<dbReference type="SUPFAM" id="SSF56601">
    <property type="entry name" value="beta-lactamase/transpeptidase-like"/>
    <property type="match status" value="1"/>
</dbReference>
<dbReference type="GO" id="GO:0006508">
    <property type="term" value="P:proteolysis"/>
    <property type="evidence" value="ECO:0007669"/>
    <property type="project" value="InterPro"/>
</dbReference>
<dbReference type="GO" id="GO:0009002">
    <property type="term" value="F:serine-type D-Ala-D-Ala carboxypeptidase activity"/>
    <property type="evidence" value="ECO:0007669"/>
    <property type="project" value="InterPro"/>
</dbReference>
<dbReference type="InterPro" id="IPR012338">
    <property type="entry name" value="Beta-lactam/transpept-like"/>
</dbReference>
<dbReference type="Proteomes" id="UP000054893">
    <property type="component" value="Unassembled WGS sequence"/>
</dbReference>
<dbReference type="PANTHER" id="PTHR21581">
    <property type="entry name" value="D-ALANYL-D-ALANINE CARBOXYPEPTIDASE"/>
    <property type="match status" value="1"/>
</dbReference>
<dbReference type="NCBIfam" id="NF008668">
    <property type="entry name" value="PRK11669.1"/>
    <property type="match status" value="1"/>
</dbReference>
<sequence length="426" mass="45630">MLNIANFSKLYYTGDTLSPVQKRTLMKTEMFSSLRVIHGVAVRTALSVAVSVALATSFAAAPVDALAKTSTSKSSKKAAKPVTAPQAKPAKPLKVAARAPKGAKAAKAAVVAAAADDEAAPVARGARRHRVSYRMDAHGRRAAVRSVAYQPRPPTVGQAFGLHETPDSLALRSSVAYVVDQNTSETLFDKNSRAVVPIASITKLMTAMVVLDSKAPLTEEISVTDEDRDYEKYTGSRLAVGSELSREDMLHIALMASENRAAAALSRYYPNGRPGFIAAMNAKAKMLGMTDTHFENSTGLTSLNVSSARDLVKMVNAAYQYPLIRKFSTDRSYDVFTGKRNLAYNSTNALIRNPNWDIGLQKTGFINEAGECLVMQTTIHGRPVVIILLDSSGKYSRFADAGRLRGFLETAGEPHITSADVGGGGT</sequence>
<keyword evidence="12" id="KW-0645">Protease</keyword>
<name>A0A158EUW8_CABSO</name>
<keyword evidence="6" id="KW-0961">Cell wall biogenesis/degradation</keyword>
<keyword evidence="2" id="KW-0732">Signal</keyword>
<keyword evidence="3" id="KW-0378">Hydrolase</keyword>
<feature type="active site" description="Acyl-ester intermediate" evidence="7">
    <location>
        <position position="200"/>
    </location>
</feature>
<dbReference type="PANTHER" id="PTHR21581:SF26">
    <property type="entry name" value="D-ALANYL-D-ALANINE ENDOPEPTIDASE"/>
    <property type="match status" value="1"/>
</dbReference>
<keyword evidence="4" id="KW-0133">Cell shape</keyword>
<dbReference type="GO" id="GO:0071555">
    <property type="term" value="P:cell wall organization"/>
    <property type="evidence" value="ECO:0007669"/>
    <property type="project" value="UniProtKB-KW"/>
</dbReference>
<evidence type="ECO:0000256" key="9">
    <source>
        <dbReference type="RuleBase" id="RU004016"/>
    </source>
</evidence>
<feature type="region of interest" description="Disordered" evidence="10">
    <location>
        <begin position="69"/>
        <end position="94"/>
    </location>
</feature>
<evidence type="ECO:0000256" key="4">
    <source>
        <dbReference type="ARBA" id="ARBA00022960"/>
    </source>
</evidence>
<dbReference type="EMBL" id="FCOC02000001">
    <property type="protein sequence ID" value="SAL11313.1"/>
    <property type="molecule type" value="Genomic_DNA"/>
</dbReference>
<keyword evidence="5" id="KW-0573">Peptidoglycan synthesis</keyword>
<feature type="binding site" evidence="8">
    <location>
        <position position="362"/>
    </location>
    <ligand>
        <name>substrate</name>
    </ligand>
</feature>
<evidence type="ECO:0000256" key="5">
    <source>
        <dbReference type="ARBA" id="ARBA00022984"/>
    </source>
</evidence>
<dbReference type="Gene3D" id="3.40.710.10">
    <property type="entry name" value="DD-peptidase/beta-lactamase superfamily"/>
    <property type="match status" value="1"/>
</dbReference>
<feature type="domain" description="Peptidase S11 D-alanyl-D-alanine carboxypeptidase A N-terminal" evidence="11">
    <location>
        <begin position="168"/>
        <end position="391"/>
    </location>
</feature>
<dbReference type="AlphaFoldDB" id="A0A158EUW8"/>
<dbReference type="PRINTS" id="PR00725">
    <property type="entry name" value="DADACBPTASE1"/>
</dbReference>
<gene>
    <name evidence="12" type="ORF">AWB64_00381</name>
</gene>
<evidence type="ECO:0000256" key="2">
    <source>
        <dbReference type="ARBA" id="ARBA00022729"/>
    </source>
</evidence>
<comment type="similarity">
    <text evidence="1 9">Belongs to the peptidase S11 family.</text>
</comment>
<evidence type="ECO:0000256" key="3">
    <source>
        <dbReference type="ARBA" id="ARBA00022801"/>
    </source>
</evidence>
<accession>A0A158EUW8</accession>
<evidence type="ECO:0000313" key="13">
    <source>
        <dbReference type="Proteomes" id="UP000054893"/>
    </source>
</evidence>